<dbReference type="EMBL" id="JAUTDP010000006">
    <property type="protein sequence ID" value="KAK3398439.1"/>
    <property type="molecule type" value="Genomic_DNA"/>
</dbReference>
<sequence>MTETTRPVSPVGPGSTSKGSSSHDGKLSEGPSTVMTEATVNRPLLSISAYTEVDFFDVYRHNSRPHVPGSAARSSVFRSSIKTFFHLGLKPKWSTYSHFPILLLHWSFVLPLYHPANCDGSYYRCHHLASWFLDCVWTFILTEFWVFYQRAVLTAFHEYRRLLQQEERAEDDTQEDEAQACCVFGPVRPQQESRLGGLTTASEAMTFLRVLIAVELVFSLRFREFLYPTLAWLGYTYGSFNQAKKGSVRAEAFQAGPLERHMWRLIELCIMNWEAWLIVFPGSYQGGNWLWTCVAVHATSGLAWELKDHQGVDAARGDDIETGGAAVVEAAAAAVSSPISGPGPQNEAGSEFPEHHQSSVIEDIDTAGQKNASNDATATRTTFSVYSERGPRWFSAVSILLPSGGAVDLDAEPRVEQESLDVVGGLLHLLADFARIVAIWLSHVDVETTGGNDLGESILKPERHWGGGMVTCLEQETLKKIKFRRSDGKASST</sequence>
<feature type="region of interest" description="Disordered" evidence="1">
    <location>
        <begin position="1"/>
        <end position="33"/>
    </location>
</feature>
<reference evidence="2" key="1">
    <citation type="journal article" date="2023" name="Mol. Phylogenet. Evol.">
        <title>Genome-scale phylogeny and comparative genomics of the fungal order Sordariales.</title>
        <authorList>
            <person name="Hensen N."/>
            <person name="Bonometti L."/>
            <person name="Westerberg I."/>
            <person name="Brannstrom I.O."/>
            <person name="Guillou S."/>
            <person name="Cros-Aarteil S."/>
            <person name="Calhoun S."/>
            <person name="Haridas S."/>
            <person name="Kuo A."/>
            <person name="Mondo S."/>
            <person name="Pangilinan J."/>
            <person name="Riley R."/>
            <person name="LaButti K."/>
            <person name="Andreopoulos B."/>
            <person name="Lipzen A."/>
            <person name="Chen C."/>
            <person name="Yan M."/>
            <person name="Daum C."/>
            <person name="Ng V."/>
            <person name="Clum A."/>
            <person name="Steindorff A."/>
            <person name="Ohm R.A."/>
            <person name="Martin F."/>
            <person name="Silar P."/>
            <person name="Natvig D.O."/>
            <person name="Lalanne C."/>
            <person name="Gautier V."/>
            <person name="Ament-Velasquez S.L."/>
            <person name="Kruys A."/>
            <person name="Hutchinson M.I."/>
            <person name="Powell A.J."/>
            <person name="Barry K."/>
            <person name="Miller A.N."/>
            <person name="Grigoriev I.V."/>
            <person name="Debuchy R."/>
            <person name="Gladieux P."/>
            <person name="Hiltunen Thoren M."/>
            <person name="Johannesson H."/>
        </authorList>
    </citation>
    <scope>NUCLEOTIDE SEQUENCE</scope>
    <source>
        <strain evidence="2">FGSC 1904</strain>
    </source>
</reference>
<reference evidence="2" key="2">
    <citation type="submission" date="2023-07" db="EMBL/GenBank/DDBJ databases">
        <authorList>
            <consortium name="Lawrence Berkeley National Laboratory"/>
            <person name="Haridas S."/>
            <person name="Hensen N."/>
            <person name="Bonometti L."/>
            <person name="Westerberg I."/>
            <person name="Brannstrom I.O."/>
            <person name="Guillou S."/>
            <person name="Cros-Aarteil S."/>
            <person name="Calhoun S."/>
            <person name="Kuo A."/>
            <person name="Mondo S."/>
            <person name="Pangilinan J."/>
            <person name="Riley R."/>
            <person name="LaButti K."/>
            <person name="Andreopoulos B."/>
            <person name="Lipzen A."/>
            <person name="Chen C."/>
            <person name="Yanf M."/>
            <person name="Daum C."/>
            <person name="Ng V."/>
            <person name="Clum A."/>
            <person name="Steindorff A."/>
            <person name="Ohm R."/>
            <person name="Martin F."/>
            <person name="Silar P."/>
            <person name="Natvig D."/>
            <person name="Lalanne C."/>
            <person name="Gautier V."/>
            <person name="Ament-velasquez S.L."/>
            <person name="Kruys A."/>
            <person name="Hutchinson M.I."/>
            <person name="Powell A.J."/>
            <person name="Barry K."/>
            <person name="Miller A.N."/>
            <person name="Grigoriev I.V."/>
            <person name="Debuchy R."/>
            <person name="Gladieux P."/>
            <person name="Thoren M.H."/>
            <person name="Johannesson H."/>
        </authorList>
    </citation>
    <scope>NUCLEOTIDE SEQUENCE</scope>
    <source>
        <strain evidence="2">FGSC 1904</strain>
    </source>
</reference>
<accession>A0AAE0UCH2</accession>
<dbReference type="AlphaFoldDB" id="A0AAE0UCH2"/>
<protein>
    <submittedName>
        <fullName evidence="2">Uncharacterized protein</fullName>
    </submittedName>
</protein>
<comment type="caution">
    <text evidence="2">The sequence shown here is derived from an EMBL/GenBank/DDBJ whole genome shotgun (WGS) entry which is preliminary data.</text>
</comment>
<gene>
    <name evidence="2" type="ORF">B0T20DRAFT_479196</name>
</gene>
<keyword evidence="3" id="KW-1185">Reference proteome</keyword>
<dbReference type="Proteomes" id="UP001281003">
    <property type="component" value="Unassembled WGS sequence"/>
</dbReference>
<organism evidence="2 3">
    <name type="scientific">Sordaria brevicollis</name>
    <dbReference type="NCBI Taxonomy" id="83679"/>
    <lineage>
        <taxon>Eukaryota</taxon>
        <taxon>Fungi</taxon>
        <taxon>Dikarya</taxon>
        <taxon>Ascomycota</taxon>
        <taxon>Pezizomycotina</taxon>
        <taxon>Sordariomycetes</taxon>
        <taxon>Sordariomycetidae</taxon>
        <taxon>Sordariales</taxon>
        <taxon>Sordariaceae</taxon>
        <taxon>Sordaria</taxon>
    </lineage>
</organism>
<evidence type="ECO:0000313" key="2">
    <source>
        <dbReference type="EMBL" id="KAK3398439.1"/>
    </source>
</evidence>
<evidence type="ECO:0000256" key="1">
    <source>
        <dbReference type="SAM" id="MobiDB-lite"/>
    </source>
</evidence>
<proteinExistence type="predicted"/>
<evidence type="ECO:0000313" key="3">
    <source>
        <dbReference type="Proteomes" id="UP001281003"/>
    </source>
</evidence>
<feature type="region of interest" description="Disordered" evidence="1">
    <location>
        <begin position="336"/>
        <end position="356"/>
    </location>
</feature>
<name>A0AAE0UCH2_SORBR</name>